<name>A0A1I3ACP7_9GAMM</name>
<dbReference type="EMBL" id="FOPY01000004">
    <property type="protein sequence ID" value="SFH47489.1"/>
    <property type="molecule type" value="Genomic_DNA"/>
</dbReference>
<dbReference type="GO" id="GO:0052837">
    <property type="term" value="P:thiazole biosynthetic process"/>
    <property type="evidence" value="ECO:0007669"/>
    <property type="project" value="InterPro"/>
</dbReference>
<dbReference type="InterPro" id="IPR003720">
    <property type="entry name" value="tRNA_STrfase"/>
</dbReference>
<dbReference type="InterPro" id="IPR020536">
    <property type="entry name" value="ThiI_AANH"/>
</dbReference>
<feature type="binding site" evidence="9">
    <location>
        <position position="301"/>
    </location>
    <ligand>
        <name>ATP</name>
        <dbReference type="ChEBI" id="CHEBI:30616"/>
    </ligand>
</feature>
<protein>
    <recommendedName>
        <fullName evidence="9">Probable tRNA sulfurtransferase</fullName>
        <ecNumber evidence="9">2.8.1.4</ecNumber>
    </recommendedName>
    <alternativeName>
        <fullName evidence="9">Sulfur carrier protein ThiS sulfurtransferase</fullName>
    </alternativeName>
    <alternativeName>
        <fullName evidence="9">Thiamine biosynthesis protein ThiI</fullName>
    </alternativeName>
    <alternativeName>
        <fullName evidence="9">tRNA 4-thiouridine synthase</fullName>
    </alternativeName>
</protein>
<dbReference type="InterPro" id="IPR036873">
    <property type="entry name" value="Rhodanese-like_dom_sf"/>
</dbReference>
<organism evidence="11 12">
    <name type="scientific">Modicisalibacter xianhensis</name>
    <dbReference type="NCBI Taxonomy" id="442341"/>
    <lineage>
        <taxon>Bacteria</taxon>
        <taxon>Pseudomonadati</taxon>
        <taxon>Pseudomonadota</taxon>
        <taxon>Gammaproteobacteria</taxon>
        <taxon>Oceanospirillales</taxon>
        <taxon>Halomonadaceae</taxon>
        <taxon>Modicisalibacter</taxon>
    </lineage>
</organism>
<evidence type="ECO:0000256" key="1">
    <source>
        <dbReference type="ARBA" id="ARBA00004496"/>
    </source>
</evidence>
<comment type="catalytic activity">
    <reaction evidence="9">
        <text>[ThiI sulfur-carrier protein]-S-sulfanyl-L-cysteine + a uridine in tRNA + 2 reduced [2Fe-2S]-[ferredoxin] + ATP + H(+) = [ThiI sulfur-carrier protein]-L-cysteine + a 4-thiouridine in tRNA + 2 oxidized [2Fe-2S]-[ferredoxin] + AMP + diphosphate</text>
        <dbReference type="Rhea" id="RHEA:24176"/>
        <dbReference type="Rhea" id="RHEA-COMP:10000"/>
        <dbReference type="Rhea" id="RHEA-COMP:10001"/>
        <dbReference type="Rhea" id="RHEA-COMP:13337"/>
        <dbReference type="Rhea" id="RHEA-COMP:13338"/>
        <dbReference type="Rhea" id="RHEA-COMP:13339"/>
        <dbReference type="Rhea" id="RHEA-COMP:13340"/>
        <dbReference type="ChEBI" id="CHEBI:15378"/>
        <dbReference type="ChEBI" id="CHEBI:29950"/>
        <dbReference type="ChEBI" id="CHEBI:30616"/>
        <dbReference type="ChEBI" id="CHEBI:33019"/>
        <dbReference type="ChEBI" id="CHEBI:33737"/>
        <dbReference type="ChEBI" id="CHEBI:33738"/>
        <dbReference type="ChEBI" id="CHEBI:61963"/>
        <dbReference type="ChEBI" id="CHEBI:65315"/>
        <dbReference type="ChEBI" id="CHEBI:136798"/>
        <dbReference type="ChEBI" id="CHEBI:456215"/>
        <dbReference type="EC" id="2.8.1.4"/>
    </reaction>
</comment>
<dbReference type="GO" id="GO:0005524">
    <property type="term" value="F:ATP binding"/>
    <property type="evidence" value="ECO:0007669"/>
    <property type="project" value="UniProtKB-UniRule"/>
</dbReference>
<dbReference type="Pfam" id="PF02926">
    <property type="entry name" value="THUMP"/>
    <property type="match status" value="1"/>
</dbReference>
<evidence type="ECO:0000259" key="10">
    <source>
        <dbReference type="PROSITE" id="PS51165"/>
    </source>
</evidence>
<evidence type="ECO:0000256" key="4">
    <source>
        <dbReference type="ARBA" id="ARBA00022679"/>
    </source>
</evidence>
<keyword evidence="6 9" id="KW-0067">ATP-binding</keyword>
<dbReference type="UniPathway" id="UPA00060"/>
<dbReference type="Gene3D" id="3.30.2130.30">
    <property type="match status" value="1"/>
</dbReference>
<dbReference type="Gene3D" id="3.40.250.10">
    <property type="entry name" value="Rhodanese-like domain"/>
    <property type="match status" value="1"/>
</dbReference>
<dbReference type="STRING" id="442341.SAMN04487959_104272"/>
<dbReference type="AlphaFoldDB" id="A0A1I3ACP7"/>
<dbReference type="Gene3D" id="3.40.50.620">
    <property type="entry name" value="HUPs"/>
    <property type="match status" value="1"/>
</dbReference>
<sequence length="500" mass="56073">MMCPPANVIRSMRYRVKLFPEITIKSRPVRQEMVRCLRTNIRNALERISPGVRVADCWDALEVRPRHTLDAVDQEALEASLTRISGIHEVQVVETHDFVGIDEAAARLVPLWRDALAGRRFRVRVKRRGRHAFSSEELERHLGRVLLETTEGASVDLKRPDIEVRVELKDDRLVLVTRRLPGLGGYPLGTQGEALALISGGYDSPVAAWQLLRRGLKTHFVFFNLGGPAHEQGVREVVYHLWQRYSASHRVNFVSVPFEGVVNEIQRNVPTGLAGVVLKRMMLRAANRVAARARIPALITGDALAQVSSQSLTNLGLIDAVSERPILRPLIASDKQAIIADARHIDTARFAERMPEYCGIISKRPNVRPSAGKIERAEASFDFAELDAAVSGSTLTRVDRLLDVARTLPDIPELDSGEALSSSDDITVIDIRHPEERDAQPLELPRGRPLAIPFFELMERAETLPRDRRYLLYCTQGRMSWMQALQLADKGLTQFGVYHA</sequence>
<dbReference type="InterPro" id="IPR026340">
    <property type="entry name" value="THII_Thiazole_biosynth_dom"/>
</dbReference>
<dbReference type="GO" id="GO:0004810">
    <property type="term" value="F:CCA tRNA nucleotidyltransferase activity"/>
    <property type="evidence" value="ECO:0007669"/>
    <property type="project" value="InterPro"/>
</dbReference>
<dbReference type="GO" id="GO:0140741">
    <property type="term" value="F:tRNA-uracil-4 sulfurtransferase activity"/>
    <property type="evidence" value="ECO:0007669"/>
    <property type="project" value="UniProtKB-EC"/>
</dbReference>
<evidence type="ECO:0000256" key="5">
    <source>
        <dbReference type="ARBA" id="ARBA00022741"/>
    </source>
</evidence>
<dbReference type="EC" id="2.8.1.4" evidence="9"/>
<dbReference type="PROSITE" id="PS51165">
    <property type="entry name" value="THUMP"/>
    <property type="match status" value="1"/>
</dbReference>
<dbReference type="SUPFAM" id="SSF52821">
    <property type="entry name" value="Rhodanese/Cell cycle control phosphatase"/>
    <property type="match status" value="1"/>
</dbReference>
<comment type="pathway">
    <text evidence="9">Cofactor biosynthesis; thiamine diphosphate biosynthesis.</text>
</comment>
<keyword evidence="8 9" id="KW-0784">Thiamine biosynthesis</keyword>
<dbReference type="NCBIfam" id="TIGR04271">
    <property type="entry name" value="ThiI_C_thiazole"/>
    <property type="match status" value="1"/>
</dbReference>
<dbReference type="GO" id="GO:0009228">
    <property type="term" value="P:thiamine biosynthetic process"/>
    <property type="evidence" value="ECO:0007669"/>
    <property type="project" value="UniProtKB-KW"/>
</dbReference>
<gene>
    <name evidence="9" type="primary">thiI</name>
    <name evidence="11" type="ORF">SAMN04487959_104272</name>
</gene>
<keyword evidence="3 9" id="KW-0820">tRNA-binding</keyword>
<dbReference type="InterPro" id="IPR004114">
    <property type="entry name" value="THUMP_dom"/>
</dbReference>
<dbReference type="InterPro" id="IPR049962">
    <property type="entry name" value="THUMP_ThiI"/>
</dbReference>
<evidence type="ECO:0000313" key="12">
    <source>
        <dbReference type="Proteomes" id="UP000199040"/>
    </source>
</evidence>
<dbReference type="SUPFAM" id="SSF143437">
    <property type="entry name" value="THUMP domain-like"/>
    <property type="match status" value="1"/>
</dbReference>
<comment type="catalytic activity">
    <reaction evidence="9">
        <text>[ThiS sulfur-carrier protein]-C-terminal Gly-Gly-AMP + S-sulfanyl-L-cysteinyl-[cysteine desulfurase] + AH2 = [ThiS sulfur-carrier protein]-C-terminal-Gly-aminoethanethioate + L-cysteinyl-[cysteine desulfurase] + A + AMP + 2 H(+)</text>
        <dbReference type="Rhea" id="RHEA:43340"/>
        <dbReference type="Rhea" id="RHEA-COMP:12157"/>
        <dbReference type="Rhea" id="RHEA-COMP:12158"/>
        <dbReference type="Rhea" id="RHEA-COMP:12910"/>
        <dbReference type="Rhea" id="RHEA-COMP:19908"/>
        <dbReference type="ChEBI" id="CHEBI:13193"/>
        <dbReference type="ChEBI" id="CHEBI:15378"/>
        <dbReference type="ChEBI" id="CHEBI:17499"/>
        <dbReference type="ChEBI" id="CHEBI:29950"/>
        <dbReference type="ChEBI" id="CHEBI:61963"/>
        <dbReference type="ChEBI" id="CHEBI:90618"/>
        <dbReference type="ChEBI" id="CHEBI:232372"/>
        <dbReference type="ChEBI" id="CHEBI:456215"/>
    </reaction>
</comment>
<dbReference type="GO" id="GO:0000049">
    <property type="term" value="F:tRNA binding"/>
    <property type="evidence" value="ECO:0007669"/>
    <property type="project" value="UniProtKB-UniRule"/>
</dbReference>
<dbReference type="CDD" id="cd11716">
    <property type="entry name" value="THUMP_ThiI"/>
    <property type="match status" value="1"/>
</dbReference>
<keyword evidence="4 9" id="KW-0808">Transferase</keyword>
<feature type="binding site" evidence="9">
    <location>
        <begin position="197"/>
        <end position="198"/>
    </location>
    <ligand>
        <name>ATP</name>
        <dbReference type="ChEBI" id="CHEBI:30616"/>
    </ligand>
</feature>
<comment type="caution">
    <text evidence="9">Lacks conserved residue(s) required for the propagation of feature annotation.</text>
</comment>
<comment type="similarity">
    <text evidence="9">Belongs to the ThiI family.</text>
</comment>
<evidence type="ECO:0000256" key="3">
    <source>
        <dbReference type="ARBA" id="ARBA00022555"/>
    </source>
</evidence>
<comment type="function">
    <text evidence="9">Catalyzes the ATP-dependent transfer of a sulfur to tRNA to produce 4-thiouridine in position 8 of tRNAs, which functions as a near-UV photosensor. Also catalyzes the transfer of sulfur to the sulfur carrier protein ThiS, forming ThiS-thiocarboxylate. This is a step in the synthesis of thiazole, in the thiamine biosynthesis pathway. The sulfur is donated as persulfide by IscS.</text>
</comment>
<evidence type="ECO:0000256" key="2">
    <source>
        <dbReference type="ARBA" id="ARBA00022490"/>
    </source>
</evidence>
<dbReference type="InterPro" id="IPR014729">
    <property type="entry name" value="Rossmann-like_a/b/a_fold"/>
</dbReference>
<dbReference type="Pfam" id="PF02568">
    <property type="entry name" value="ThiI"/>
    <property type="match status" value="1"/>
</dbReference>
<dbReference type="InterPro" id="IPR050102">
    <property type="entry name" value="tRNA_sulfurtransferase_ThiI"/>
</dbReference>
<keyword evidence="7 9" id="KW-0694">RNA-binding</keyword>
<feature type="binding site" evidence="9">
    <location>
        <position position="279"/>
    </location>
    <ligand>
        <name>ATP</name>
        <dbReference type="ChEBI" id="CHEBI:30616"/>
    </ligand>
</feature>
<dbReference type="SMART" id="SM00981">
    <property type="entry name" value="THUMP"/>
    <property type="match status" value="1"/>
</dbReference>
<feature type="binding site" evidence="9">
    <location>
        <position position="310"/>
    </location>
    <ligand>
        <name>ATP</name>
        <dbReference type="ChEBI" id="CHEBI:30616"/>
    </ligand>
</feature>
<keyword evidence="12" id="KW-1185">Reference proteome</keyword>
<dbReference type="InterPro" id="IPR049961">
    <property type="entry name" value="ThiI_N"/>
</dbReference>
<dbReference type="RefSeq" id="WP_244890891.1">
    <property type="nucleotide sequence ID" value="NZ_FOPY01000004.1"/>
</dbReference>
<dbReference type="GO" id="GO:0002937">
    <property type="term" value="P:tRNA 4-thiouridine biosynthesis"/>
    <property type="evidence" value="ECO:0007669"/>
    <property type="project" value="TreeGrafter"/>
</dbReference>
<proteinExistence type="inferred from homology"/>
<dbReference type="HAMAP" id="MF_00021">
    <property type="entry name" value="ThiI"/>
    <property type="match status" value="1"/>
</dbReference>
<evidence type="ECO:0000256" key="8">
    <source>
        <dbReference type="ARBA" id="ARBA00022977"/>
    </source>
</evidence>
<keyword evidence="5 9" id="KW-0547">Nucleotide-binding</keyword>
<evidence type="ECO:0000256" key="9">
    <source>
        <dbReference type="HAMAP-Rule" id="MF_00021"/>
    </source>
</evidence>
<evidence type="ECO:0000256" key="6">
    <source>
        <dbReference type="ARBA" id="ARBA00022840"/>
    </source>
</evidence>
<dbReference type="CDD" id="cd00158">
    <property type="entry name" value="RHOD"/>
    <property type="match status" value="1"/>
</dbReference>
<reference evidence="11 12" key="1">
    <citation type="submission" date="2016-10" db="EMBL/GenBank/DDBJ databases">
        <authorList>
            <person name="de Groot N.N."/>
        </authorList>
    </citation>
    <scope>NUCLEOTIDE SEQUENCE [LARGE SCALE GENOMIC DNA]</scope>
    <source>
        <strain evidence="11 12">CGMCC 1.6848</strain>
    </source>
</reference>
<feature type="domain" description="THUMP" evidence="10">
    <location>
        <begin position="75"/>
        <end position="179"/>
    </location>
</feature>
<evidence type="ECO:0000313" key="11">
    <source>
        <dbReference type="EMBL" id="SFH47489.1"/>
    </source>
</evidence>
<dbReference type="NCBIfam" id="TIGR00342">
    <property type="entry name" value="tRNA uracil 4-sulfurtransferase ThiI"/>
    <property type="match status" value="1"/>
</dbReference>
<dbReference type="PANTHER" id="PTHR43209:SF1">
    <property type="entry name" value="TRNA SULFURTRANSFERASE"/>
    <property type="match status" value="1"/>
</dbReference>
<dbReference type="Proteomes" id="UP000199040">
    <property type="component" value="Unassembled WGS sequence"/>
</dbReference>
<dbReference type="PANTHER" id="PTHR43209">
    <property type="entry name" value="TRNA SULFURTRANSFERASE"/>
    <property type="match status" value="1"/>
</dbReference>
<accession>A0A1I3ACP7</accession>
<dbReference type="GO" id="GO:0005829">
    <property type="term" value="C:cytosol"/>
    <property type="evidence" value="ECO:0007669"/>
    <property type="project" value="TreeGrafter"/>
</dbReference>
<keyword evidence="2 9" id="KW-0963">Cytoplasm</keyword>
<comment type="subcellular location">
    <subcellularLocation>
        <location evidence="1 9">Cytoplasm</location>
    </subcellularLocation>
</comment>
<dbReference type="GO" id="GO:0009229">
    <property type="term" value="P:thiamine diphosphate biosynthetic process"/>
    <property type="evidence" value="ECO:0007669"/>
    <property type="project" value="UniProtKB-UniRule"/>
</dbReference>
<dbReference type="SUPFAM" id="SSF52402">
    <property type="entry name" value="Adenine nucleotide alpha hydrolases-like"/>
    <property type="match status" value="1"/>
</dbReference>
<evidence type="ECO:0000256" key="7">
    <source>
        <dbReference type="ARBA" id="ARBA00022884"/>
    </source>
</evidence>